<reference evidence="4 5" key="1">
    <citation type="submission" date="2012-03" db="EMBL/GenBank/DDBJ databases">
        <title>The Genome Sequence of Bartonella tamiae Th239.</title>
        <authorList>
            <consortium name="The Broad Institute Genome Sequencing Platform"/>
            <consortium name="The Broad Institute Genome Sequencing Center for Infectious Disease"/>
            <person name="Feldgarden M."/>
            <person name="Kirby J."/>
            <person name="Kosoy M."/>
            <person name="Birtles R."/>
            <person name="Probert W.S."/>
            <person name="Chiaraviglio L."/>
            <person name="Young S.K."/>
            <person name="Zeng Q."/>
            <person name="Gargeya S."/>
            <person name="Fitzgerald M."/>
            <person name="Haas B."/>
            <person name="Abouelleil A."/>
            <person name="Alvarado L."/>
            <person name="Arachchi H.M."/>
            <person name="Berlin A."/>
            <person name="Chapman S.B."/>
            <person name="Gearin G."/>
            <person name="Goldberg J."/>
            <person name="Griggs A."/>
            <person name="Gujja S."/>
            <person name="Hansen M."/>
            <person name="Heiman D."/>
            <person name="Howarth C."/>
            <person name="Larimer J."/>
            <person name="Lui A."/>
            <person name="MacDonald P.J.P."/>
            <person name="McCowen C."/>
            <person name="Montmayeur A."/>
            <person name="Murphy C."/>
            <person name="Neiman D."/>
            <person name="Pearson M."/>
            <person name="Priest M."/>
            <person name="Roberts A."/>
            <person name="Saif S."/>
            <person name="Shea T."/>
            <person name="Sisk P."/>
            <person name="Stolte C."/>
            <person name="Sykes S."/>
            <person name="Wortman J."/>
            <person name="Nusbaum C."/>
            <person name="Birren B."/>
        </authorList>
    </citation>
    <scope>NUCLEOTIDE SEQUENCE [LARGE SCALE GENOMIC DNA]</scope>
    <source>
        <strain evidence="4 5">Th239</strain>
    </source>
</reference>
<dbReference type="eggNOG" id="COG1780">
    <property type="taxonomic scope" value="Bacteria"/>
</dbReference>
<name>J0ZPH4_9HYPH</name>
<evidence type="ECO:0000313" key="5">
    <source>
        <dbReference type="Proteomes" id="UP000008952"/>
    </source>
</evidence>
<dbReference type="AlphaFoldDB" id="J0ZPH4"/>
<organism evidence="4 5">
    <name type="scientific">Bartonella tamiae Th239</name>
    <dbReference type="NCBI Taxonomy" id="1094558"/>
    <lineage>
        <taxon>Bacteria</taxon>
        <taxon>Pseudomonadati</taxon>
        <taxon>Pseudomonadota</taxon>
        <taxon>Alphaproteobacteria</taxon>
        <taxon>Hyphomicrobiales</taxon>
        <taxon>Bartonellaceae</taxon>
        <taxon>Bartonella</taxon>
    </lineage>
</organism>
<dbReference type="InterPro" id="IPR004465">
    <property type="entry name" value="RNR_NrdI"/>
</dbReference>
<protein>
    <recommendedName>
        <fullName evidence="3">Protein NrdI</fullName>
    </recommendedName>
</protein>
<comment type="function">
    <text evidence="1 3">Probably involved in ribonucleotide reductase function.</text>
</comment>
<dbReference type="NCBIfam" id="TIGR00333">
    <property type="entry name" value="nrdI"/>
    <property type="match status" value="1"/>
</dbReference>
<comment type="similarity">
    <text evidence="2 3">Belongs to the NrdI family.</text>
</comment>
<dbReference type="SUPFAM" id="SSF52218">
    <property type="entry name" value="Flavoproteins"/>
    <property type="match status" value="1"/>
</dbReference>
<evidence type="ECO:0000256" key="1">
    <source>
        <dbReference type="ARBA" id="ARBA00003999"/>
    </source>
</evidence>
<dbReference type="Gene3D" id="3.40.50.360">
    <property type="match status" value="1"/>
</dbReference>
<dbReference type="GO" id="GO:0010181">
    <property type="term" value="F:FMN binding"/>
    <property type="evidence" value="ECO:0007669"/>
    <property type="project" value="InterPro"/>
</dbReference>
<dbReference type="PANTHER" id="PTHR37297:SF1">
    <property type="entry name" value="PROTEIN NRDI"/>
    <property type="match status" value="1"/>
</dbReference>
<accession>J0ZPH4</accession>
<sequence>MPLIYYYSSATGNTHHFVEQLGCRTIRLNKGLPNDQVFEPFVLIVPTYAGAEGQGAVPKRIIQFLNEQQSRSHLLGVIAGGNRSFGWTYGLAGKIIAQKCSVPCLYRFELRGTNEDVRRVKNGLRYLWNRK</sequence>
<dbReference type="InterPro" id="IPR029039">
    <property type="entry name" value="Flavoprotein-like_sf"/>
</dbReference>
<proteinExistence type="inferred from homology"/>
<dbReference type="Pfam" id="PF07972">
    <property type="entry name" value="Flavodoxin_NdrI"/>
    <property type="match status" value="1"/>
</dbReference>
<evidence type="ECO:0000256" key="2">
    <source>
        <dbReference type="ARBA" id="ARBA00009942"/>
    </source>
</evidence>
<dbReference type="PATRIC" id="fig|1094558.3.peg.965"/>
<evidence type="ECO:0000256" key="3">
    <source>
        <dbReference type="HAMAP-Rule" id="MF_00128"/>
    </source>
</evidence>
<gene>
    <name evidence="3" type="primary">nrdI</name>
    <name evidence="4" type="ORF">ME5_00879</name>
</gene>
<dbReference type="HAMAP" id="MF_00128">
    <property type="entry name" value="NrdI"/>
    <property type="match status" value="1"/>
</dbReference>
<dbReference type="PANTHER" id="PTHR37297">
    <property type="entry name" value="PROTEIN NRDI"/>
    <property type="match status" value="1"/>
</dbReference>
<dbReference type="InterPro" id="IPR020852">
    <property type="entry name" value="RNR_Ib_NrdI_bac"/>
</dbReference>
<dbReference type="PIRSF" id="PIRSF005087">
    <property type="entry name" value="NrdI"/>
    <property type="match status" value="1"/>
</dbReference>
<keyword evidence="5" id="KW-1185">Reference proteome</keyword>
<dbReference type="OrthoDB" id="350535at2"/>
<dbReference type="STRING" id="1094558.ME5_00879"/>
<dbReference type="EMBL" id="AIMB01000007">
    <property type="protein sequence ID" value="EJF90478.1"/>
    <property type="molecule type" value="Genomic_DNA"/>
</dbReference>
<dbReference type="Proteomes" id="UP000008952">
    <property type="component" value="Unassembled WGS sequence"/>
</dbReference>
<comment type="caution">
    <text evidence="4">The sequence shown here is derived from an EMBL/GenBank/DDBJ whole genome shotgun (WGS) entry which is preliminary data.</text>
</comment>
<evidence type="ECO:0000313" key="4">
    <source>
        <dbReference type="EMBL" id="EJF90478.1"/>
    </source>
</evidence>
<dbReference type="RefSeq" id="WP_008038844.1">
    <property type="nucleotide sequence ID" value="NZ_JH725147.1"/>
</dbReference>
<dbReference type="HOGENOM" id="CLU_114845_0_0_5"/>